<keyword evidence="2" id="KW-1185">Reference proteome</keyword>
<reference evidence="1" key="1">
    <citation type="submission" date="2023-10" db="EMBL/GenBank/DDBJ databases">
        <authorList>
            <person name="Chen Y."/>
            <person name="Shah S."/>
            <person name="Dougan E. K."/>
            <person name="Thang M."/>
            <person name="Chan C."/>
        </authorList>
    </citation>
    <scope>NUCLEOTIDE SEQUENCE [LARGE SCALE GENOMIC DNA]</scope>
</reference>
<dbReference type="Proteomes" id="UP001189429">
    <property type="component" value="Unassembled WGS sequence"/>
</dbReference>
<protein>
    <submittedName>
        <fullName evidence="1">Uncharacterized protein</fullName>
    </submittedName>
</protein>
<accession>A0ABN9PQ38</accession>
<name>A0ABN9PQ38_9DINO</name>
<feature type="non-terminal residue" evidence="1">
    <location>
        <position position="73"/>
    </location>
</feature>
<sequence length="73" mass="8009">MPSGWKARQNCDCQAGVKEVQCPVAHSVLCSAHLGSVQTIWIVNYEAWELSVRPRSPSMVGALMDIVVNVLEL</sequence>
<comment type="caution">
    <text evidence="1">The sequence shown here is derived from an EMBL/GenBank/DDBJ whole genome shotgun (WGS) entry which is preliminary data.</text>
</comment>
<proteinExistence type="predicted"/>
<organism evidence="1 2">
    <name type="scientific">Prorocentrum cordatum</name>
    <dbReference type="NCBI Taxonomy" id="2364126"/>
    <lineage>
        <taxon>Eukaryota</taxon>
        <taxon>Sar</taxon>
        <taxon>Alveolata</taxon>
        <taxon>Dinophyceae</taxon>
        <taxon>Prorocentrales</taxon>
        <taxon>Prorocentraceae</taxon>
        <taxon>Prorocentrum</taxon>
    </lineage>
</organism>
<evidence type="ECO:0000313" key="1">
    <source>
        <dbReference type="EMBL" id="CAK0793554.1"/>
    </source>
</evidence>
<gene>
    <name evidence="1" type="ORF">PCOR1329_LOCUS3817</name>
</gene>
<dbReference type="EMBL" id="CAUYUJ010000992">
    <property type="protein sequence ID" value="CAK0793554.1"/>
    <property type="molecule type" value="Genomic_DNA"/>
</dbReference>
<evidence type="ECO:0000313" key="2">
    <source>
        <dbReference type="Proteomes" id="UP001189429"/>
    </source>
</evidence>